<sequence>MNLLGLLGGILFVGQGLFGPGLPAMVEQALRQRGIEIAVTDPAPDMPLTVAAEAVAAQIAADPPAALVILPEDPQAPGTAEAIARLAAAAAGARVLVVEGWPPLSAGADWRGRIAADLPAWQALAHAAAHPGEPVPELVPAAQALVQLADRGAGALDLPWGLYGPEGLANDRGRTLAAYAVFASLSGQSPEGLPPRLLRRWAARDGAVDVAMARAMQAAVQAAQAAHVLPAPPAPPPAAAADAATPVAVAAAAEPAVPAPALPGVLNPNLAFGLNGVADWTPQLPFLDLFKTARPWTGHLHGRWGGWGHAELAAGGWLDDNGWPRAIPPEVSALEAFILTDLPPDTADAAGRYRLTYAGQGRLSVGGRAQTVRSGPGEIWFDATPGEGVVAIRLEATDPADPIRDIRVVREDRIALYEAGRIFNPRWLERIRGVRLVRFMDWMGTNNAPHATLADLPRPDDYTWGWRGVPMETMVALANELHADAWFTVPHLADDALARRMAELAHAGLDPDLRAWVEYSNEVWNWQFGQTRWADQQARARWGREHAWLQFYALRAMEVATIWAEVFGRAAPDRLVRVITTHTGWLGLEQDMLHAPLWVAENPGVNRLPADGFDAYAVTGYFGGALGGDEKAPMVRRWLAASRAAAESAADGQGLTGAARDAWVEAHRFDTAVALAAAELRDGAESGDPGDSIVRLVAEVWPYHARVAAEHGLQLVMYEGGTHVVGLGAQVDDAELGAFFAHLNYTPEMGALYTQLLEGWRAVTDAPFNAFVDVSQASKWGSWGHMRHLADSSPRWTALTGPQ</sequence>
<proteinExistence type="predicted"/>
<gene>
    <name evidence="1" type="ORF">RGD00_09565</name>
</gene>
<evidence type="ECO:0000313" key="1">
    <source>
        <dbReference type="EMBL" id="MDR5652852.1"/>
    </source>
</evidence>
<organism evidence="1 2">
    <name type="scientific">Ruixingdingia sedimenti</name>
    <dbReference type="NCBI Taxonomy" id="3073604"/>
    <lineage>
        <taxon>Bacteria</taxon>
        <taxon>Pseudomonadati</taxon>
        <taxon>Pseudomonadota</taxon>
        <taxon>Alphaproteobacteria</taxon>
        <taxon>Rhodobacterales</taxon>
        <taxon>Paracoccaceae</taxon>
        <taxon>Ruixingdingia</taxon>
    </lineage>
</organism>
<comment type="caution">
    <text evidence="1">The sequence shown here is derived from an EMBL/GenBank/DDBJ whole genome shotgun (WGS) entry which is preliminary data.</text>
</comment>
<dbReference type="RefSeq" id="WP_310457097.1">
    <property type="nucleotide sequence ID" value="NZ_JAVKPH010000008.1"/>
</dbReference>
<accession>A0ABU1F7L4</accession>
<keyword evidence="2" id="KW-1185">Reference proteome</keyword>
<name>A0ABU1F7L4_9RHOB</name>
<evidence type="ECO:0000313" key="2">
    <source>
        <dbReference type="Proteomes" id="UP001247754"/>
    </source>
</evidence>
<protein>
    <submittedName>
        <fullName evidence="1">Uncharacterized protein</fullName>
    </submittedName>
</protein>
<dbReference type="EMBL" id="JAVKPH010000008">
    <property type="protein sequence ID" value="MDR5652852.1"/>
    <property type="molecule type" value="Genomic_DNA"/>
</dbReference>
<reference evidence="1 2" key="1">
    <citation type="submission" date="2023-09" db="EMBL/GenBank/DDBJ databases">
        <title>Xinfangfangia sedmenti sp. nov., isolated the sedment.</title>
        <authorList>
            <person name="Xu L."/>
        </authorList>
    </citation>
    <scope>NUCLEOTIDE SEQUENCE [LARGE SCALE GENOMIC DNA]</scope>
    <source>
        <strain evidence="1 2">LG-4</strain>
    </source>
</reference>
<dbReference type="Proteomes" id="UP001247754">
    <property type="component" value="Unassembled WGS sequence"/>
</dbReference>